<organism evidence="1 2">
    <name type="scientific">Nocardia nova</name>
    <dbReference type="NCBI Taxonomy" id="37330"/>
    <lineage>
        <taxon>Bacteria</taxon>
        <taxon>Bacillati</taxon>
        <taxon>Actinomycetota</taxon>
        <taxon>Actinomycetes</taxon>
        <taxon>Mycobacteriales</taxon>
        <taxon>Nocardiaceae</taxon>
        <taxon>Nocardia</taxon>
    </lineage>
</organism>
<reference evidence="1 2" key="1">
    <citation type="submission" date="2018-02" db="EMBL/GenBank/DDBJ databases">
        <title>8 Nocardia nova and 1 Nocardia cyriacigeorgica strain used for evolution to TMP-SMX.</title>
        <authorList>
            <person name="Mehta H."/>
            <person name="Weng J."/>
            <person name="Shamoo Y."/>
        </authorList>
    </citation>
    <scope>NUCLEOTIDE SEQUENCE [LARGE SCALE GENOMIC DNA]</scope>
    <source>
        <strain evidence="1 2">MDA3139</strain>
    </source>
</reference>
<dbReference type="AlphaFoldDB" id="A0A2S6AYG9"/>
<proteinExistence type="predicted"/>
<protein>
    <recommendedName>
        <fullName evidence="3">Abi-like protein</fullName>
    </recommendedName>
</protein>
<accession>A0A2S6AYG9</accession>
<sequence>MRERLRQQDREHRDQIVAGLSFGFWSGLLGTKYEQLWRDCLHRAFPHSSGRRKEVSAALDGVRKFRNRLAHHDSILNIDIPFELRRVIEVAGYIDSDAASWIGDLSRGMAVYSERPVAAVDTAVVAARVAWPLYQSCQAYVCQAGRFFRPVERIAFYTESAIQPEVPLVLHRRDNVEWTTESAAKLRASEDRTDRKIGAVIDAARQMGWAEGAYQVFLLTGPGHPSHRSLAQSLPHNATGRGTAFTQRQRYVSLHALETAVSTDAL</sequence>
<evidence type="ECO:0000313" key="2">
    <source>
        <dbReference type="Proteomes" id="UP000239874"/>
    </source>
</evidence>
<dbReference type="Proteomes" id="UP000239874">
    <property type="component" value="Unassembled WGS sequence"/>
</dbReference>
<gene>
    <name evidence="1" type="ORF">C5E45_03370</name>
</gene>
<comment type="caution">
    <text evidence="1">The sequence shown here is derived from an EMBL/GenBank/DDBJ whole genome shotgun (WGS) entry which is preliminary data.</text>
</comment>
<evidence type="ECO:0000313" key="1">
    <source>
        <dbReference type="EMBL" id="PPJ40270.1"/>
    </source>
</evidence>
<dbReference type="OrthoDB" id="3418622at2"/>
<evidence type="ECO:0008006" key="3">
    <source>
        <dbReference type="Google" id="ProtNLM"/>
    </source>
</evidence>
<name>A0A2S6AYG9_9NOCA</name>
<dbReference type="EMBL" id="PSZC01000001">
    <property type="protein sequence ID" value="PPJ40270.1"/>
    <property type="molecule type" value="Genomic_DNA"/>
</dbReference>